<feature type="compositionally biased region" description="Basic and acidic residues" evidence="3">
    <location>
        <begin position="258"/>
        <end position="269"/>
    </location>
</feature>
<name>A0AAN7QTK0_TRANT</name>
<dbReference type="Gene3D" id="3.30.70.330">
    <property type="match status" value="1"/>
</dbReference>
<proteinExistence type="predicted"/>
<sequence>MAFFSKVGSILKQTARRQSNLEISSSNPFLYQVMRCMSSSKLFVGGLSFNTDQQGLMESFSKYGEVVEARVIMDRETGRSRGFGFITYTSSEEASSAIQALDGQDLHGRQIRVNYAADRQPRYGGGGYMPGNYGSPGGGYGGSNYGGGGSYNSPVGGDRYGSGGGYGSGNMGYGGGGYGGGAGGGYNSPAGDSLGGAFDSGSTDGSYGVAGGGGGRDSFSDVGDGSNVGASEGNNFGQAAADEFALDDPAEGNFRGNNQDHEDDYAKSA</sequence>
<feature type="region of interest" description="Disordered" evidence="3">
    <location>
        <begin position="208"/>
        <end position="269"/>
    </location>
</feature>
<keyword evidence="1 2" id="KW-0694">RNA-binding</keyword>
<evidence type="ECO:0000259" key="4">
    <source>
        <dbReference type="PROSITE" id="PS50102"/>
    </source>
</evidence>
<reference evidence="5 6" key="1">
    <citation type="journal article" date="2023" name="Hortic Res">
        <title>Pangenome of water caltrop reveals structural variations and asymmetric subgenome divergence after allopolyploidization.</title>
        <authorList>
            <person name="Zhang X."/>
            <person name="Chen Y."/>
            <person name="Wang L."/>
            <person name="Yuan Y."/>
            <person name="Fang M."/>
            <person name="Shi L."/>
            <person name="Lu R."/>
            <person name="Comes H.P."/>
            <person name="Ma Y."/>
            <person name="Chen Y."/>
            <person name="Huang G."/>
            <person name="Zhou Y."/>
            <person name="Zheng Z."/>
            <person name="Qiu Y."/>
        </authorList>
    </citation>
    <scope>NUCLEOTIDE SEQUENCE [LARGE SCALE GENOMIC DNA]</scope>
    <source>
        <strain evidence="5">F231</strain>
    </source>
</reference>
<dbReference type="AlphaFoldDB" id="A0AAN7QTK0"/>
<dbReference type="PANTHER" id="PTHR48027">
    <property type="entry name" value="HETEROGENEOUS NUCLEAR RIBONUCLEOPROTEIN 87F-RELATED"/>
    <property type="match status" value="1"/>
</dbReference>
<evidence type="ECO:0000256" key="3">
    <source>
        <dbReference type="SAM" id="MobiDB-lite"/>
    </source>
</evidence>
<dbReference type="FunFam" id="3.30.70.330:FF:000631">
    <property type="entry name" value="Glycine-rich RNA-binding protein 3, mitochondrial"/>
    <property type="match status" value="1"/>
</dbReference>
<dbReference type="InterPro" id="IPR012677">
    <property type="entry name" value="Nucleotide-bd_a/b_plait_sf"/>
</dbReference>
<dbReference type="InterPro" id="IPR000504">
    <property type="entry name" value="RRM_dom"/>
</dbReference>
<feature type="compositionally biased region" description="Polar residues" evidence="3">
    <location>
        <begin position="228"/>
        <end position="237"/>
    </location>
</feature>
<dbReference type="PROSITE" id="PS50102">
    <property type="entry name" value="RRM"/>
    <property type="match status" value="1"/>
</dbReference>
<dbReference type="InterPro" id="IPR048289">
    <property type="entry name" value="RRM2_NsCP33-like"/>
</dbReference>
<feature type="domain" description="RRM" evidence="4">
    <location>
        <begin position="40"/>
        <end position="118"/>
    </location>
</feature>
<evidence type="ECO:0000256" key="1">
    <source>
        <dbReference type="ARBA" id="ARBA00022884"/>
    </source>
</evidence>
<evidence type="ECO:0000313" key="6">
    <source>
        <dbReference type="Proteomes" id="UP001346149"/>
    </source>
</evidence>
<dbReference type="SMART" id="SM00360">
    <property type="entry name" value="RRM"/>
    <property type="match status" value="1"/>
</dbReference>
<dbReference type="EMBL" id="JAXQNO010000019">
    <property type="protein sequence ID" value="KAK4775190.1"/>
    <property type="molecule type" value="Genomic_DNA"/>
</dbReference>
<dbReference type="Pfam" id="PF00076">
    <property type="entry name" value="RRM_1"/>
    <property type="match status" value="1"/>
</dbReference>
<gene>
    <name evidence="5" type="ORF">SAY86_010125</name>
</gene>
<keyword evidence="6" id="KW-1185">Reference proteome</keyword>
<protein>
    <recommendedName>
        <fullName evidence="4">RRM domain-containing protein</fullName>
    </recommendedName>
</protein>
<dbReference type="InterPro" id="IPR035979">
    <property type="entry name" value="RBD_domain_sf"/>
</dbReference>
<dbReference type="InterPro" id="IPR052462">
    <property type="entry name" value="SLIRP/GR-RBP-like"/>
</dbReference>
<evidence type="ECO:0000313" key="5">
    <source>
        <dbReference type="EMBL" id="KAK4775190.1"/>
    </source>
</evidence>
<accession>A0AAN7QTK0</accession>
<evidence type="ECO:0000256" key="2">
    <source>
        <dbReference type="PROSITE-ProRule" id="PRU00176"/>
    </source>
</evidence>
<organism evidence="5 6">
    <name type="scientific">Trapa natans</name>
    <name type="common">Water chestnut</name>
    <dbReference type="NCBI Taxonomy" id="22666"/>
    <lineage>
        <taxon>Eukaryota</taxon>
        <taxon>Viridiplantae</taxon>
        <taxon>Streptophyta</taxon>
        <taxon>Embryophyta</taxon>
        <taxon>Tracheophyta</taxon>
        <taxon>Spermatophyta</taxon>
        <taxon>Magnoliopsida</taxon>
        <taxon>eudicotyledons</taxon>
        <taxon>Gunneridae</taxon>
        <taxon>Pentapetalae</taxon>
        <taxon>rosids</taxon>
        <taxon>malvids</taxon>
        <taxon>Myrtales</taxon>
        <taxon>Lythraceae</taxon>
        <taxon>Trapa</taxon>
    </lineage>
</organism>
<dbReference type="GO" id="GO:0003723">
    <property type="term" value="F:RNA binding"/>
    <property type="evidence" value="ECO:0007669"/>
    <property type="project" value="UniProtKB-UniRule"/>
</dbReference>
<dbReference type="CDD" id="cd21608">
    <property type="entry name" value="RRM2_NsCP33_like"/>
    <property type="match status" value="1"/>
</dbReference>
<dbReference type="GO" id="GO:0016070">
    <property type="term" value="P:RNA metabolic process"/>
    <property type="evidence" value="ECO:0007669"/>
    <property type="project" value="UniProtKB-ARBA"/>
</dbReference>
<dbReference type="Proteomes" id="UP001346149">
    <property type="component" value="Unassembled WGS sequence"/>
</dbReference>
<dbReference type="SUPFAM" id="SSF54928">
    <property type="entry name" value="RNA-binding domain, RBD"/>
    <property type="match status" value="1"/>
</dbReference>
<comment type="caution">
    <text evidence="5">The sequence shown here is derived from an EMBL/GenBank/DDBJ whole genome shotgun (WGS) entry which is preliminary data.</text>
</comment>